<feature type="region of interest" description="Disordered" evidence="9">
    <location>
        <begin position="207"/>
        <end position="248"/>
    </location>
</feature>
<evidence type="ECO:0000256" key="4">
    <source>
        <dbReference type="ARBA" id="ARBA00022833"/>
    </source>
</evidence>
<comment type="function">
    <text evidence="8">Reversible hydration of carbon dioxide.</text>
</comment>
<comment type="catalytic activity">
    <reaction evidence="6 8">
        <text>hydrogencarbonate + H(+) = CO2 + H2O</text>
        <dbReference type="Rhea" id="RHEA:10748"/>
        <dbReference type="ChEBI" id="CHEBI:15377"/>
        <dbReference type="ChEBI" id="CHEBI:15378"/>
        <dbReference type="ChEBI" id="CHEBI:16526"/>
        <dbReference type="ChEBI" id="CHEBI:17544"/>
        <dbReference type="EC" id="4.2.1.1"/>
    </reaction>
</comment>
<dbReference type="CDD" id="cd00884">
    <property type="entry name" value="beta_CA_cladeB"/>
    <property type="match status" value="1"/>
</dbReference>
<feature type="binding site" evidence="7">
    <location>
        <position position="46"/>
    </location>
    <ligand>
        <name>Zn(2+)</name>
        <dbReference type="ChEBI" id="CHEBI:29105"/>
    </ligand>
</feature>
<comment type="caution">
    <text evidence="10">The sequence shown here is derived from an EMBL/GenBank/DDBJ whole genome shotgun (WGS) entry which is preliminary data.</text>
</comment>
<evidence type="ECO:0000256" key="3">
    <source>
        <dbReference type="ARBA" id="ARBA00022723"/>
    </source>
</evidence>
<proteinExistence type="inferred from homology"/>
<name>A0A175RJ03_9HYPH</name>
<dbReference type="AlphaFoldDB" id="A0A175RJ03"/>
<dbReference type="InterPro" id="IPR036874">
    <property type="entry name" value="Carbonic_anhydrase_sf"/>
</dbReference>
<dbReference type="InterPro" id="IPR045066">
    <property type="entry name" value="Beta_CA_cladeB"/>
</dbReference>
<sequence>MSLLPTPLLQGYRSFVEGRYLQETQRYRTLAREGQAPETMVIACCDSRAAPETIFGAGAGELFVVRNVANLVPLYQPDGDFHGTSAALEFAVQALKVKHIVVMGHGRCGGIKAALSPDAEPLSPGDFIGKWMSILEPVAAAVSANELLTSGERQTALERISIRTSIGNLRSFPYIAEREAAGDLSLHGAWFDISTAELWAMDPESGDFQRPLVDLDPEPGDSIAKGDPMHRAGESEEIGEDALSEGAN</sequence>
<dbReference type="InterPro" id="IPR015892">
    <property type="entry name" value="Carbonic_anhydrase_CS"/>
</dbReference>
<gene>
    <name evidence="10" type="ORF">NS365_20560</name>
</gene>
<keyword evidence="11" id="KW-1185">Reference proteome</keyword>
<dbReference type="Proteomes" id="UP000078529">
    <property type="component" value="Unassembled WGS sequence"/>
</dbReference>
<dbReference type="InterPro" id="IPR001765">
    <property type="entry name" value="Carbonic_anhydrase"/>
</dbReference>
<dbReference type="SUPFAM" id="SSF53056">
    <property type="entry name" value="beta-carbonic anhydrase, cab"/>
    <property type="match status" value="1"/>
</dbReference>
<reference evidence="10 11" key="1">
    <citation type="journal article" date="2016" name="Front. Microbiol.">
        <title>Genomic Resource of Rice Seed Associated Bacteria.</title>
        <authorList>
            <person name="Midha S."/>
            <person name="Bansal K."/>
            <person name="Sharma S."/>
            <person name="Kumar N."/>
            <person name="Patil P.P."/>
            <person name="Chaudhry V."/>
            <person name="Patil P.B."/>
        </authorList>
    </citation>
    <scope>NUCLEOTIDE SEQUENCE [LARGE SCALE GENOMIC DNA]</scope>
    <source>
        <strain evidence="10 11">NS365</strain>
    </source>
</reference>
<evidence type="ECO:0000313" key="10">
    <source>
        <dbReference type="EMBL" id="KTR02772.1"/>
    </source>
</evidence>
<dbReference type="EMBL" id="LDQA01000067">
    <property type="protein sequence ID" value="KTR02772.1"/>
    <property type="molecule type" value="Genomic_DNA"/>
</dbReference>
<evidence type="ECO:0000256" key="9">
    <source>
        <dbReference type="SAM" id="MobiDB-lite"/>
    </source>
</evidence>
<evidence type="ECO:0000256" key="7">
    <source>
        <dbReference type="PIRSR" id="PIRSR601765-1"/>
    </source>
</evidence>
<organism evidence="10 11">
    <name type="scientific">Aureimonas ureilytica</name>
    <dbReference type="NCBI Taxonomy" id="401562"/>
    <lineage>
        <taxon>Bacteria</taxon>
        <taxon>Pseudomonadati</taxon>
        <taxon>Pseudomonadota</taxon>
        <taxon>Alphaproteobacteria</taxon>
        <taxon>Hyphomicrobiales</taxon>
        <taxon>Aurantimonadaceae</taxon>
        <taxon>Aureimonas</taxon>
    </lineage>
</organism>
<evidence type="ECO:0000256" key="6">
    <source>
        <dbReference type="ARBA" id="ARBA00048348"/>
    </source>
</evidence>
<feature type="binding site" evidence="7">
    <location>
        <position position="105"/>
    </location>
    <ligand>
        <name>Zn(2+)</name>
        <dbReference type="ChEBI" id="CHEBI:29105"/>
    </ligand>
</feature>
<feature type="binding site" evidence="7">
    <location>
        <position position="44"/>
    </location>
    <ligand>
        <name>Zn(2+)</name>
        <dbReference type="ChEBI" id="CHEBI:29105"/>
    </ligand>
</feature>
<dbReference type="Pfam" id="PF00484">
    <property type="entry name" value="Pro_CA"/>
    <property type="match status" value="1"/>
</dbReference>
<protein>
    <recommendedName>
        <fullName evidence="2 8">Carbonic anhydrase</fullName>
        <ecNumber evidence="2 8">4.2.1.1</ecNumber>
    </recommendedName>
    <alternativeName>
        <fullName evidence="8">Carbonate dehydratase</fullName>
    </alternativeName>
</protein>
<comment type="similarity">
    <text evidence="1 8">Belongs to the beta-class carbonic anhydrase family.</text>
</comment>
<dbReference type="PANTHER" id="PTHR11002">
    <property type="entry name" value="CARBONIC ANHYDRASE"/>
    <property type="match status" value="1"/>
</dbReference>
<evidence type="ECO:0000256" key="1">
    <source>
        <dbReference type="ARBA" id="ARBA00006217"/>
    </source>
</evidence>
<evidence type="ECO:0000313" key="11">
    <source>
        <dbReference type="Proteomes" id="UP000078529"/>
    </source>
</evidence>
<evidence type="ECO:0000256" key="5">
    <source>
        <dbReference type="ARBA" id="ARBA00023239"/>
    </source>
</evidence>
<dbReference type="SMART" id="SM00947">
    <property type="entry name" value="Pro_CA"/>
    <property type="match status" value="1"/>
</dbReference>
<dbReference type="PATRIC" id="fig|401562.4.peg.4142"/>
<keyword evidence="5 8" id="KW-0456">Lyase</keyword>
<evidence type="ECO:0000256" key="8">
    <source>
        <dbReference type="RuleBase" id="RU003956"/>
    </source>
</evidence>
<dbReference type="GO" id="GO:0015976">
    <property type="term" value="P:carbon utilization"/>
    <property type="evidence" value="ECO:0007669"/>
    <property type="project" value="InterPro"/>
</dbReference>
<dbReference type="PROSITE" id="PS00705">
    <property type="entry name" value="PROK_CO2_ANHYDRASE_2"/>
    <property type="match status" value="1"/>
</dbReference>
<evidence type="ECO:0000256" key="2">
    <source>
        <dbReference type="ARBA" id="ARBA00012925"/>
    </source>
</evidence>
<dbReference type="Gene3D" id="3.40.1050.10">
    <property type="entry name" value="Carbonic anhydrase"/>
    <property type="match status" value="1"/>
</dbReference>
<dbReference type="GO" id="GO:0008270">
    <property type="term" value="F:zinc ion binding"/>
    <property type="evidence" value="ECO:0007669"/>
    <property type="project" value="UniProtKB-UniRule"/>
</dbReference>
<comment type="cofactor">
    <cofactor evidence="7">
        <name>Zn(2+)</name>
        <dbReference type="ChEBI" id="CHEBI:29105"/>
    </cofactor>
    <text evidence="7">Binds 1 zinc ion per subunit.</text>
</comment>
<feature type="compositionally biased region" description="Acidic residues" evidence="9">
    <location>
        <begin position="235"/>
        <end position="248"/>
    </location>
</feature>
<dbReference type="EC" id="4.2.1.1" evidence="2 8"/>
<accession>A0A175RJ03</accession>
<keyword evidence="3 7" id="KW-0479">Metal-binding</keyword>
<feature type="binding site" evidence="7">
    <location>
        <position position="108"/>
    </location>
    <ligand>
        <name>Zn(2+)</name>
        <dbReference type="ChEBI" id="CHEBI:29105"/>
    </ligand>
</feature>
<keyword evidence="4 7" id="KW-0862">Zinc</keyword>
<dbReference type="GO" id="GO:0004089">
    <property type="term" value="F:carbonate dehydratase activity"/>
    <property type="evidence" value="ECO:0007669"/>
    <property type="project" value="UniProtKB-UniRule"/>
</dbReference>
<dbReference type="PANTHER" id="PTHR11002:SF76">
    <property type="entry name" value="CARBONIC ANHYDRASE"/>
    <property type="match status" value="1"/>
</dbReference>